<accession>A0A9D4UDF6</accession>
<comment type="caution">
    <text evidence="4">The sequence shown here is derived from an EMBL/GenBank/DDBJ whole genome shotgun (WGS) entry which is preliminary data.</text>
</comment>
<evidence type="ECO:0000256" key="1">
    <source>
        <dbReference type="ARBA" id="ARBA00008668"/>
    </source>
</evidence>
<dbReference type="Pfam" id="PF00657">
    <property type="entry name" value="Lipase_GDSL"/>
    <property type="match status" value="1"/>
</dbReference>
<name>A0A9D4UDF6_ADICA</name>
<dbReference type="Gene3D" id="3.40.50.1110">
    <property type="entry name" value="SGNH hydrolase"/>
    <property type="match status" value="1"/>
</dbReference>
<comment type="similarity">
    <text evidence="1">Belongs to the 'GDSL' lipolytic enzyme family.</text>
</comment>
<organism evidence="4 5">
    <name type="scientific">Adiantum capillus-veneris</name>
    <name type="common">Maidenhair fern</name>
    <dbReference type="NCBI Taxonomy" id="13818"/>
    <lineage>
        <taxon>Eukaryota</taxon>
        <taxon>Viridiplantae</taxon>
        <taxon>Streptophyta</taxon>
        <taxon>Embryophyta</taxon>
        <taxon>Tracheophyta</taxon>
        <taxon>Polypodiopsida</taxon>
        <taxon>Polypodiidae</taxon>
        <taxon>Polypodiales</taxon>
        <taxon>Pteridineae</taxon>
        <taxon>Pteridaceae</taxon>
        <taxon>Vittarioideae</taxon>
        <taxon>Adiantum</taxon>
    </lineage>
</organism>
<keyword evidence="5" id="KW-1185">Reference proteome</keyword>
<dbReference type="AlphaFoldDB" id="A0A9D4UDF6"/>
<gene>
    <name evidence="4" type="ORF">GOP47_0019944</name>
</gene>
<proteinExistence type="inferred from homology"/>
<dbReference type="PANTHER" id="PTHR22835">
    <property type="entry name" value="ZINC FINGER FYVE DOMAIN CONTAINING PROTEIN"/>
    <property type="match status" value="1"/>
</dbReference>
<dbReference type="InterPro" id="IPR001087">
    <property type="entry name" value="GDSL"/>
</dbReference>
<dbReference type="SUPFAM" id="SSF52266">
    <property type="entry name" value="SGNH hydrolase"/>
    <property type="match status" value="1"/>
</dbReference>
<evidence type="ECO:0000256" key="2">
    <source>
        <dbReference type="ARBA" id="ARBA00022729"/>
    </source>
</evidence>
<evidence type="ECO:0000256" key="3">
    <source>
        <dbReference type="ARBA" id="ARBA00022801"/>
    </source>
</evidence>
<dbReference type="OrthoDB" id="1600564at2759"/>
<dbReference type="CDD" id="cd01837">
    <property type="entry name" value="SGNH_plant_lipase_like"/>
    <property type="match status" value="1"/>
</dbReference>
<protein>
    <submittedName>
        <fullName evidence="4">Uncharacterized protein</fullName>
    </submittedName>
</protein>
<reference evidence="4" key="1">
    <citation type="submission" date="2021-01" db="EMBL/GenBank/DDBJ databases">
        <title>Adiantum capillus-veneris genome.</title>
        <authorList>
            <person name="Fang Y."/>
            <person name="Liao Q."/>
        </authorList>
    </citation>
    <scope>NUCLEOTIDE SEQUENCE</scope>
    <source>
        <strain evidence="4">H3</strain>
        <tissue evidence="4">Leaf</tissue>
    </source>
</reference>
<dbReference type="GO" id="GO:0016788">
    <property type="term" value="F:hydrolase activity, acting on ester bonds"/>
    <property type="evidence" value="ECO:0007669"/>
    <property type="project" value="InterPro"/>
</dbReference>
<dbReference type="InterPro" id="IPR036514">
    <property type="entry name" value="SGNH_hydro_sf"/>
</dbReference>
<evidence type="ECO:0000313" key="5">
    <source>
        <dbReference type="Proteomes" id="UP000886520"/>
    </source>
</evidence>
<evidence type="ECO:0000313" key="4">
    <source>
        <dbReference type="EMBL" id="KAI5065249.1"/>
    </source>
</evidence>
<keyword evidence="3" id="KW-0378">Hydrolase</keyword>
<dbReference type="InterPro" id="IPR035669">
    <property type="entry name" value="SGNH_plant_lipase-like"/>
</dbReference>
<dbReference type="Proteomes" id="UP000886520">
    <property type="component" value="Chromosome 19"/>
</dbReference>
<sequence>MLIVIFVSGVYVRRTGAFAGDDTSIKGANFNSSNMTTTSKDGNIIPSDCFPAIFGFGDSQMDTGNAVSAFPSRFSSPQSYPYGMSYFSTSSDRYCDGRLFIDFAAQAAGLPLLHPYLKGFGANFASGANFAVVGATAMNTTFITPFHIGAQVDWFRKFKSSVNQALASGTIMQGIRGDGYFEDGLYVISAGGNDVINALIGNPNITNALGTLQAQLPAMANRTIEVVQELYAEGARRFFIKNVPPVGCNPATLTILASPYVEYDMLGCIRSVNTLVQNYGYLLLNAINTLRLWQPDGLFIYGDYFGLIYNMLQRHSNFGFNQTTQNCCGVGGFYNFNFEIRCGQSGTLNGETVEARPCSNPSTYMFWDGIHFTEAANRVIAQQFLRGLYLDPSNALHSLCEFDMSVVNKQ</sequence>
<dbReference type="EMBL" id="JABFUD020000019">
    <property type="protein sequence ID" value="KAI5065249.1"/>
    <property type="molecule type" value="Genomic_DNA"/>
</dbReference>
<keyword evidence="2" id="KW-0732">Signal</keyword>
<dbReference type="PANTHER" id="PTHR22835:SF659">
    <property type="entry name" value="GDSL LIPASE_ACYLHYDROLASE, PUTATIVE (AFU_ORTHOLOGUE AFUA_2G00510)-RELATED"/>
    <property type="match status" value="1"/>
</dbReference>